<organism evidence="3 4">
    <name type="scientific">Muraenolepis orangiensis</name>
    <name type="common">Patagonian moray cod</name>
    <dbReference type="NCBI Taxonomy" id="630683"/>
    <lineage>
        <taxon>Eukaryota</taxon>
        <taxon>Metazoa</taxon>
        <taxon>Chordata</taxon>
        <taxon>Craniata</taxon>
        <taxon>Vertebrata</taxon>
        <taxon>Euteleostomi</taxon>
        <taxon>Actinopterygii</taxon>
        <taxon>Neopterygii</taxon>
        <taxon>Teleostei</taxon>
        <taxon>Neoteleostei</taxon>
        <taxon>Acanthomorphata</taxon>
        <taxon>Zeiogadaria</taxon>
        <taxon>Gadariae</taxon>
        <taxon>Gadiformes</taxon>
        <taxon>Muraenolepidoidei</taxon>
        <taxon>Muraenolepididae</taxon>
        <taxon>Muraenolepis</taxon>
    </lineage>
</organism>
<dbReference type="AlphaFoldDB" id="A0A9Q0EQH8"/>
<dbReference type="OrthoDB" id="73653at2759"/>
<feature type="compositionally biased region" description="Polar residues" evidence="1">
    <location>
        <begin position="1"/>
        <end position="11"/>
    </location>
</feature>
<dbReference type="GO" id="GO:0016020">
    <property type="term" value="C:membrane"/>
    <property type="evidence" value="ECO:0007669"/>
    <property type="project" value="InterPro"/>
</dbReference>
<keyword evidence="4" id="KW-1185">Reference proteome</keyword>
<comment type="caution">
    <text evidence="3">The sequence shown here is derived from an EMBL/GenBank/DDBJ whole genome shotgun (WGS) entry which is preliminary data.</text>
</comment>
<feature type="compositionally biased region" description="Basic and acidic residues" evidence="1">
    <location>
        <begin position="90"/>
        <end position="116"/>
    </location>
</feature>
<gene>
    <name evidence="3" type="ORF">NHX12_024279</name>
</gene>
<dbReference type="InterPro" id="IPR015449">
    <property type="entry name" value="K_chnl_Ca-activ_SK"/>
</dbReference>
<evidence type="ECO:0000256" key="2">
    <source>
        <dbReference type="SAM" id="Phobius"/>
    </source>
</evidence>
<feature type="compositionally biased region" description="Basic and acidic residues" evidence="1">
    <location>
        <begin position="213"/>
        <end position="222"/>
    </location>
</feature>
<reference evidence="3" key="1">
    <citation type="submission" date="2022-07" db="EMBL/GenBank/DDBJ databases">
        <title>Chromosome-level genome of Muraenolepis orangiensis.</title>
        <authorList>
            <person name="Kim J."/>
        </authorList>
    </citation>
    <scope>NUCLEOTIDE SEQUENCE</scope>
    <source>
        <strain evidence="3">KU_S4_2022</strain>
        <tissue evidence="3">Muscle</tissue>
    </source>
</reference>
<dbReference type="EMBL" id="JANIIK010000039">
    <property type="protein sequence ID" value="KAJ3609768.1"/>
    <property type="molecule type" value="Genomic_DNA"/>
</dbReference>
<evidence type="ECO:0000313" key="3">
    <source>
        <dbReference type="EMBL" id="KAJ3609768.1"/>
    </source>
</evidence>
<dbReference type="GO" id="GO:0016286">
    <property type="term" value="F:small conductance calcium-activated potassium channel activity"/>
    <property type="evidence" value="ECO:0007669"/>
    <property type="project" value="InterPro"/>
</dbReference>
<dbReference type="Pfam" id="PF03530">
    <property type="entry name" value="SK_channel"/>
    <property type="match status" value="1"/>
</dbReference>
<feature type="compositionally biased region" description="Pro residues" evidence="1">
    <location>
        <begin position="23"/>
        <end position="35"/>
    </location>
</feature>
<accession>A0A9Q0EQH8</accession>
<proteinExistence type="predicted"/>
<keyword evidence="2" id="KW-0472">Membrane</keyword>
<name>A0A9Q0EQH8_9TELE</name>
<evidence type="ECO:0000256" key="1">
    <source>
        <dbReference type="SAM" id="MobiDB-lite"/>
    </source>
</evidence>
<protein>
    <submittedName>
        <fullName evidence="3">Uncharacterized protein</fullName>
    </submittedName>
</protein>
<dbReference type="PANTHER" id="PTHR10153">
    <property type="entry name" value="SMALL CONDUCTANCE CALCIUM-ACTIVATED POTASSIUM CHANNEL"/>
    <property type="match status" value="1"/>
</dbReference>
<keyword evidence="2" id="KW-0812">Transmembrane</keyword>
<feature type="region of interest" description="Disordered" evidence="1">
    <location>
        <begin position="72"/>
        <end position="131"/>
    </location>
</feature>
<keyword evidence="2" id="KW-1133">Transmembrane helix</keyword>
<evidence type="ECO:0000313" key="4">
    <source>
        <dbReference type="Proteomes" id="UP001148018"/>
    </source>
</evidence>
<feature type="region of interest" description="Disordered" evidence="1">
    <location>
        <begin position="193"/>
        <end position="222"/>
    </location>
</feature>
<dbReference type="Proteomes" id="UP001148018">
    <property type="component" value="Unassembled WGS sequence"/>
</dbReference>
<feature type="region of interest" description="Disordered" evidence="1">
    <location>
        <begin position="1"/>
        <end position="55"/>
    </location>
</feature>
<feature type="transmembrane region" description="Helical" evidence="2">
    <location>
        <begin position="247"/>
        <end position="264"/>
    </location>
</feature>
<sequence length="283" mass="31498">METSPSVNLSTVDGVGAEDRRPLLPPRAPPPPGCPPQCGLHPSAQHQTGRGDPVVWTDRAQALATVPVYNGHLYHSSTTPSSAPSPNPQRKRDNGDRRSKADRKGQEKQLDKEILRRGGTPRRRSPCKVTCRSHLEARGTAEGWGAAGERHRRPPDIALEMRDRQAVPEIIITARADEDHDEGTHIYTAEAEVRRGPLPGAQRRGTSSVPGPEESKEDTKDDQYWKTHSIGWRLLHRRALFERRQRLNDWALGVGVFGMVVMVMETELSWSVYSKVSGRRAAK</sequence>